<sequence length="37" mass="4416">MLQVTCKYKSFPYCSFCFHYIAPTYFSSHCQPHLSFC</sequence>
<dbReference type="AlphaFoldDB" id="A0A0A9HLM8"/>
<reference evidence="1" key="2">
    <citation type="journal article" date="2015" name="Data Brief">
        <title>Shoot transcriptome of the giant reed, Arundo donax.</title>
        <authorList>
            <person name="Barrero R.A."/>
            <person name="Guerrero F.D."/>
            <person name="Moolhuijzen P."/>
            <person name="Goolsby J.A."/>
            <person name="Tidwell J."/>
            <person name="Bellgard S.E."/>
            <person name="Bellgard M.I."/>
        </authorList>
    </citation>
    <scope>NUCLEOTIDE SEQUENCE</scope>
    <source>
        <tissue evidence="1">Shoot tissue taken approximately 20 cm above the soil surface</tissue>
    </source>
</reference>
<reference evidence="1" key="1">
    <citation type="submission" date="2014-09" db="EMBL/GenBank/DDBJ databases">
        <authorList>
            <person name="Magalhaes I.L.F."/>
            <person name="Oliveira U."/>
            <person name="Santos F.R."/>
            <person name="Vidigal T.H.D.A."/>
            <person name="Brescovit A.D."/>
            <person name="Santos A.J."/>
        </authorList>
    </citation>
    <scope>NUCLEOTIDE SEQUENCE</scope>
    <source>
        <tissue evidence="1">Shoot tissue taken approximately 20 cm above the soil surface</tissue>
    </source>
</reference>
<dbReference type="EMBL" id="GBRH01161147">
    <property type="protein sequence ID" value="JAE36749.1"/>
    <property type="molecule type" value="Transcribed_RNA"/>
</dbReference>
<proteinExistence type="predicted"/>
<name>A0A0A9HLM8_ARUDO</name>
<accession>A0A0A9HLM8</accession>
<organism evidence="1">
    <name type="scientific">Arundo donax</name>
    <name type="common">Giant reed</name>
    <name type="synonym">Donax arundinaceus</name>
    <dbReference type="NCBI Taxonomy" id="35708"/>
    <lineage>
        <taxon>Eukaryota</taxon>
        <taxon>Viridiplantae</taxon>
        <taxon>Streptophyta</taxon>
        <taxon>Embryophyta</taxon>
        <taxon>Tracheophyta</taxon>
        <taxon>Spermatophyta</taxon>
        <taxon>Magnoliopsida</taxon>
        <taxon>Liliopsida</taxon>
        <taxon>Poales</taxon>
        <taxon>Poaceae</taxon>
        <taxon>PACMAD clade</taxon>
        <taxon>Arundinoideae</taxon>
        <taxon>Arundineae</taxon>
        <taxon>Arundo</taxon>
    </lineage>
</organism>
<protein>
    <submittedName>
        <fullName evidence="1">Uncharacterized protein</fullName>
    </submittedName>
</protein>
<evidence type="ECO:0000313" key="1">
    <source>
        <dbReference type="EMBL" id="JAE36749.1"/>
    </source>
</evidence>